<accession>A0A3S5FBP7</accession>
<keyword evidence="2" id="KW-1185">Reference proteome</keyword>
<proteinExistence type="predicted"/>
<organism evidence="1 2">
    <name type="scientific">Protopolystoma xenopodis</name>
    <dbReference type="NCBI Taxonomy" id="117903"/>
    <lineage>
        <taxon>Eukaryota</taxon>
        <taxon>Metazoa</taxon>
        <taxon>Spiralia</taxon>
        <taxon>Lophotrochozoa</taxon>
        <taxon>Platyhelminthes</taxon>
        <taxon>Monogenea</taxon>
        <taxon>Polyopisthocotylea</taxon>
        <taxon>Polystomatidea</taxon>
        <taxon>Polystomatidae</taxon>
        <taxon>Protopolystoma</taxon>
    </lineage>
</organism>
<protein>
    <submittedName>
        <fullName evidence="1">Uncharacterized protein</fullName>
    </submittedName>
</protein>
<evidence type="ECO:0000313" key="1">
    <source>
        <dbReference type="EMBL" id="VEL07532.1"/>
    </source>
</evidence>
<sequence length="37" mass="4398">MLESQWEFTWLLAWHPGSPSPTRLPLSYDPLRLFILV</sequence>
<dbReference type="AlphaFoldDB" id="A0A3S5FBP7"/>
<reference evidence="1" key="1">
    <citation type="submission" date="2018-11" db="EMBL/GenBank/DDBJ databases">
        <authorList>
            <consortium name="Pathogen Informatics"/>
        </authorList>
    </citation>
    <scope>NUCLEOTIDE SEQUENCE</scope>
</reference>
<gene>
    <name evidence="1" type="ORF">PXEA_LOCUS972</name>
</gene>
<dbReference type="Proteomes" id="UP000784294">
    <property type="component" value="Unassembled WGS sequence"/>
</dbReference>
<evidence type="ECO:0000313" key="2">
    <source>
        <dbReference type="Proteomes" id="UP000784294"/>
    </source>
</evidence>
<comment type="caution">
    <text evidence="1">The sequence shown here is derived from an EMBL/GenBank/DDBJ whole genome shotgun (WGS) entry which is preliminary data.</text>
</comment>
<dbReference type="EMBL" id="CAAALY010001951">
    <property type="protein sequence ID" value="VEL07532.1"/>
    <property type="molecule type" value="Genomic_DNA"/>
</dbReference>
<name>A0A3S5FBP7_9PLAT</name>